<evidence type="ECO:0000313" key="3">
    <source>
        <dbReference type="EMBL" id="SSA38346.1"/>
    </source>
</evidence>
<evidence type="ECO:0000256" key="1">
    <source>
        <dbReference type="SAM" id="MobiDB-lite"/>
    </source>
</evidence>
<dbReference type="AlphaFoldDB" id="A0A2Y9A3C8"/>
<protein>
    <submittedName>
        <fullName evidence="3">Uncharacterized protein</fullName>
    </submittedName>
</protein>
<reference evidence="2 4" key="2">
    <citation type="submission" date="2018-03" db="EMBL/GenBank/DDBJ databases">
        <title>Genomic Encyclopedia of Archaeal and Bacterial Type Strains, Phase II (KMG-II): from individual species to whole genera.</title>
        <authorList>
            <person name="Goeker M."/>
        </authorList>
    </citation>
    <scope>NUCLEOTIDE SEQUENCE [LARGE SCALE GENOMIC DNA]</scope>
    <source>
        <strain evidence="2 4">DSM 25227</strain>
    </source>
</reference>
<dbReference type="EMBL" id="UETC01000001">
    <property type="protein sequence ID" value="SSA38346.1"/>
    <property type="molecule type" value="Genomic_DNA"/>
</dbReference>
<feature type="compositionally biased region" description="Basic residues" evidence="1">
    <location>
        <begin position="221"/>
        <end position="238"/>
    </location>
</feature>
<sequence length="535" mass="57554">MSPTDPTAGPRPEICGAPVLVLGRHRSGTSCLAASRKEAGLCPGAVNREPPHDRKGNHETRAITDLNDRVFANLDATRDKPPRGPVPWTPEQEAGRNALLATYPKGRVWGFNEPRTVLTLERCRAALPVGPLAGSLRTPLAAVAASLAGRNKFPQARAVALAGLQGPPAGRHVRDRVSPRRYRRTARRLRHGTGPSPDAAGPYGAAGGVRLFRQLAQGQRRPGRHRYLTRSGPSRRRAERAPDSSAPFLSILIVAYDIRREILRTLASAPPPLQRQVDPSECEIVALANGSPEPLARPDAPETVRLVRTAPEDAAPSPVFAINSTVRGICRGETLLICIDGARMFSALLVRRTIDMLARWPEATSYVQSRHTGSEPNGKAVTTGYAQAAEDALMATVTRQEDLDALWEISVLAGCHRPNRPILQNESNALGMSRATWTALGDYNEGFTRPGGGLCNLELFSRMLSRTDGPAILLDGEATFHQFHGGAATAHPVYFAASKAEFAAATGSDYAWPPRSFLIAPAIAYDRPSSAERGG</sequence>
<dbReference type="OrthoDB" id="7690777at2"/>
<gene>
    <name evidence="2" type="ORF">BCF38_101477</name>
    <name evidence="3" type="ORF">SAMN05421539_101477</name>
</gene>
<dbReference type="RefSeq" id="WP_146204787.1">
    <property type="nucleotide sequence ID" value="NZ_QGDJ01000001.1"/>
</dbReference>
<dbReference type="Proteomes" id="UP000251571">
    <property type="component" value="Unassembled WGS sequence"/>
</dbReference>
<accession>A0A2Y9A3C8</accession>
<organism evidence="3 5">
    <name type="scientific">Jannaschia seohaensis</name>
    <dbReference type="NCBI Taxonomy" id="475081"/>
    <lineage>
        <taxon>Bacteria</taxon>
        <taxon>Pseudomonadati</taxon>
        <taxon>Pseudomonadota</taxon>
        <taxon>Alphaproteobacteria</taxon>
        <taxon>Rhodobacterales</taxon>
        <taxon>Roseobacteraceae</taxon>
        <taxon>Jannaschia</taxon>
    </lineage>
</organism>
<dbReference type="Proteomes" id="UP000245839">
    <property type="component" value="Unassembled WGS sequence"/>
</dbReference>
<feature type="region of interest" description="Disordered" evidence="1">
    <location>
        <begin position="217"/>
        <end position="242"/>
    </location>
</feature>
<reference evidence="3 5" key="1">
    <citation type="submission" date="2016-10" db="EMBL/GenBank/DDBJ databases">
        <authorList>
            <person name="Cai Z."/>
        </authorList>
    </citation>
    <scope>NUCLEOTIDE SEQUENCE [LARGE SCALE GENOMIC DNA]</scope>
    <source>
        <strain evidence="3 5">DSM 25227</strain>
    </source>
</reference>
<evidence type="ECO:0000313" key="4">
    <source>
        <dbReference type="Proteomes" id="UP000245839"/>
    </source>
</evidence>
<dbReference type="EMBL" id="QGDJ01000001">
    <property type="protein sequence ID" value="PWJ22068.1"/>
    <property type="molecule type" value="Genomic_DNA"/>
</dbReference>
<proteinExistence type="predicted"/>
<evidence type="ECO:0000313" key="5">
    <source>
        <dbReference type="Proteomes" id="UP000251571"/>
    </source>
</evidence>
<keyword evidence="4" id="KW-1185">Reference proteome</keyword>
<name>A0A2Y9A3C8_9RHOB</name>
<evidence type="ECO:0000313" key="2">
    <source>
        <dbReference type="EMBL" id="PWJ22068.1"/>
    </source>
</evidence>